<dbReference type="Pfam" id="PF18144">
    <property type="entry name" value="SMODS"/>
    <property type="match status" value="1"/>
</dbReference>
<dbReference type="GO" id="GO:0051607">
    <property type="term" value="P:defense response to virus"/>
    <property type="evidence" value="ECO:0007669"/>
    <property type="project" value="UniProtKB-KW"/>
</dbReference>
<dbReference type="AlphaFoldDB" id="T2I4H0"/>
<evidence type="ECO:0000256" key="1">
    <source>
        <dbReference type="ARBA" id="ARBA00023118"/>
    </source>
</evidence>
<gene>
    <name evidence="2" type="primary">mrsp-20</name>
</gene>
<keyword evidence="1" id="KW-0051">Antiviral defense</keyword>
<evidence type="ECO:0000313" key="2">
    <source>
        <dbReference type="EMBL" id="CCM09602.1"/>
    </source>
</evidence>
<organism evidence="2">
    <name type="scientific">Staphylococcus pseudintermedius</name>
    <dbReference type="NCBI Taxonomy" id="283734"/>
    <lineage>
        <taxon>Bacteria</taxon>
        <taxon>Bacillati</taxon>
        <taxon>Bacillota</taxon>
        <taxon>Bacilli</taxon>
        <taxon>Bacillales</taxon>
        <taxon>Staphylococcaceae</taxon>
        <taxon>Staphylococcus</taxon>
        <taxon>Staphylococcus intermedius group</taxon>
    </lineage>
</organism>
<name>T2I4H0_STAPS</name>
<dbReference type="RefSeq" id="WP_063284520.1">
    <property type="nucleotide sequence ID" value="NZ_BAAFHR010000002.1"/>
</dbReference>
<sequence length="363" mass="42486">MNKSDIIEKVLKNIDISPTMERNAHEKYDNISSYLSNKGLVCNFYPQGSFLLGTVIRPYKDGKDKLYDLDVISIIDKEKSKTTPYKSKYDIGNLLKESEIYSEKLKEEDIHCWTLEYANVGDVGFTLDIVPSVVNNYSIYNHYNEASIEQKSISITERISVGNYGWKNSNPIGFGDWFKQISDRHISELQLAKQKEKLQYELRDFYASVEEIPQYLYRTSLQRAVQFLKRVRDIYFERTKNQSFKPSTFLLTSLVASSVEHKFNLSIEEIIQAFINGFMNKTIPIMRGGDILNPIDNSEILNINWTRKNYEDMVNWLSYMNKYLLNDGIREFEQEIRNELQIPSIHSETKYNNVSEIKPWKGE</sequence>
<proteinExistence type="predicted"/>
<dbReference type="PATRIC" id="fig|283734.177.peg.1354"/>
<dbReference type="InterPro" id="IPR006116">
    <property type="entry name" value="NT_2-5OAS_ClassI-CCAase"/>
</dbReference>
<accession>T2I4H0</accession>
<dbReference type="GO" id="GO:0016779">
    <property type="term" value="F:nucleotidyltransferase activity"/>
    <property type="evidence" value="ECO:0007669"/>
    <property type="project" value="InterPro"/>
</dbReference>
<reference evidence="2" key="1">
    <citation type="journal article" date="2013" name="Antimicrob. Agents Chemother.">
        <title>Novel Pseudo-Staphylococcal Cassette Chromosome mec Element ({Psi}SCCmec57395) in Methicillin-Resistant Staphylococcus pseudintermedius CC45.</title>
        <authorList>
            <person name="Perreten V."/>
            <person name="Chanchaithong P."/>
            <person name="Prapasarakul N."/>
            <person name="Rossano A."/>
            <person name="Blum S.E."/>
            <person name="Elad D."/>
            <person name="Schwendener S."/>
        </authorList>
    </citation>
    <scope>NUCLEOTIDE SEQUENCE</scope>
    <source>
        <strain evidence="2">57395</strain>
    </source>
</reference>
<dbReference type="CDD" id="cd05400">
    <property type="entry name" value="NT_2-5OAS_ClassI-CCAase"/>
    <property type="match status" value="1"/>
</dbReference>
<dbReference type="EMBL" id="HE984157">
    <property type="protein sequence ID" value="CCM09602.1"/>
    <property type="molecule type" value="Genomic_DNA"/>
</dbReference>
<protein>
    <submittedName>
        <fullName evidence="2">Putative class I CCA-adding enzyme</fullName>
    </submittedName>
</protein>